<comment type="caution">
    <text evidence="3">The sequence shown here is derived from an EMBL/GenBank/DDBJ whole genome shotgun (WGS) entry which is preliminary data.</text>
</comment>
<dbReference type="RefSeq" id="WP_151667813.1">
    <property type="nucleotide sequence ID" value="NZ_WBVO01000008.1"/>
</dbReference>
<dbReference type="Gene3D" id="2.130.10.10">
    <property type="entry name" value="YVTN repeat-like/Quinoprotein amine dehydrogenase"/>
    <property type="match status" value="2"/>
</dbReference>
<dbReference type="OrthoDB" id="9807410at2"/>
<dbReference type="InterPro" id="IPR011110">
    <property type="entry name" value="Reg_prop"/>
</dbReference>
<dbReference type="EMBL" id="WBVO01000008">
    <property type="protein sequence ID" value="KAB2808718.1"/>
    <property type="molecule type" value="Genomic_DNA"/>
</dbReference>
<keyword evidence="1" id="KW-0732">Signal</keyword>
<feature type="chain" id="PRO_5026780107" description="PorZ N-terminal beta-propeller domain-containing protein" evidence="1">
    <location>
        <begin position="19"/>
        <end position="766"/>
    </location>
</feature>
<evidence type="ECO:0000313" key="3">
    <source>
        <dbReference type="EMBL" id="KAB2808718.1"/>
    </source>
</evidence>
<evidence type="ECO:0000313" key="4">
    <source>
        <dbReference type="Proteomes" id="UP000468650"/>
    </source>
</evidence>
<evidence type="ECO:0000256" key="1">
    <source>
        <dbReference type="SAM" id="SignalP"/>
    </source>
</evidence>
<dbReference type="AlphaFoldDB" id="A0A6N6RG28"/>
<proteinExistence type="predicted"/>
<accession>A0A6N6RG28</accession>
<gene>
    <name evidence="3" type="ORF">F8C67_10550</name>
</gene>
<feature type="signal peptide" evidence="1">
    <location>
        <begin position="1"/>
        <end position="18"/>
    </location>
</feature>
<keyword evidence="4" id="KW-1185">Reference proteome</keyword>
<name>A0A6N6RG28_9FLAO</name>
<sequence>MRNQLLTAFILASCSLFAQQIGAWGDLYSYNRVNDIVRLPNEVYLCAAGRAMYTFDYPDREVAKFSKANGLNDVDVASIERDPVSGRVVVGYANANIDILDGDRIINVSDIFDASKYAGLKRINEIYIRDGIAYLATGFGVVELDIEREIILDTWILGDNNTELEVFDLVFHDGFDSVYAATEDGLYRASVNDPLFFYESWSKDERIQEPLSGMVDIVNNVLFTGVRFVQQDSLLMHSPGLGWINAPDPSLGEIQFLQAKGDKLHVCFAFSSEIRGDNGAIEDIVTGGFGGNAGFSPRCFEIGANENWFIGDNNQGLIFVDNPNFVQRAKPLSPESNNVYSVYDGNTGLYISTGNVNGVWAPTFNFQGFYQLNDEKWTTFGVGATDTAHDVLQVLEDPLDPTRFFVAAMGTGILEYRNGTLFETWDVASTNGVLTNTGNNQNDLRTGGMVFDADGVLWVTTSEAPNTLTSYDRDGNWQAWPIGTFSGRGAKNIRVLENGDIWIQGRNDGIYAVRIENGQVSTQHLSTGQGNGDLSSSFIHDFEEDRDGEIWIGTGEGVMVHYAPNNLFEPGRNYDAQSILILEDGVYQRLLGSEGVLAVEVDGANNKWFGTETGGLFYTSDDGIDEIYHFTKENSPLPSNRIVDVEVEDETGVVYIATDLGVVTFNGTATGGLDQMDEISVYPNPVRPGYEGPIAIRGLVTDAQVKITDVSGNLVFETRANGGQAIWMGTDLDGRRVATGVYLAYITDDLGENTAVVKILLVNGNG</sequence>
<evidence type="ECO:0000259" key="2">
    <source>
        <dbReference type="Pfam" id="PF21544"/>
    </source>
</evidence>
<organism evidence="3 4">
    <name type="scientific">Phaeocystidibacter luteus</name>
    <dbReference type="NCBI Taxonomy" id="911197"/>
    <lineage>
        <taxon>Bacteria</taxon>
        <taxon>Pseudomonadati</taxon>
        <taxon>Bacteroidota</taxon>
        <taxon>Flavobacteriia</taxon>
        <taxon>Flavobacteriales</taxon>
        <taxon>Phaeocystidibacteraceae</taxon>
        <taxon>Phaeocystidibacter</taxon>
    </lineage>
</organism>
<feature type="domain" description="PorZ N-terminal beta-propeller" evidence="2">
    <location>
        <begin position="47"/>
        <end position="201"/>
    </location>
</feature>
<dbReference type="Pfam" id="PF07494">
    <property type="entry name" value="Reg_prop"/>
    <property type="match status" value="1"/>
</dbReference>
<dbReference type="SUPFAM" id="SSF63829">
    <property type="entry name" value="Calcium-dependent phosphotriesterase"/>
    <property type="match status" value="1"/>
</dbReference>
<dbReference type="Proteomes" id="UP000468650">
    <property type="component" value="Unassembled WGS sequence"/>
</dbReference>
<dbReference type="Pfam" id="PF21544">
    <property type="entry name" value="PorZ_N_b_propeller"/>
    <property type="match status" value="1"/>
</dbReference>
<dbReference type="InterPro" id="IPR015943">
    <property type="entry name" value="WD40/YVTN_repeat-like_dom_sf"/>
</dbReference>
<protein>
    <recommendedName>
        <fullName evidence="2">PorZ N-terminal beta-propeller domain-containing protein</fullName>
    </recommendedName>
</protein>
<reference evidence="3 4" key="1">
    <citation type="submission" date="2019-09" db="EMBL/GenBank/DDBJ databases">
        <title>Genomes of family Cryomorphaceae.</title>
        <authorList>
            <person name="Bowman J.P."/>
        </authorList>
    </citation>
    <scope>NUCLEOTIDE SEQUENCE [LARGE SCALE GENOMIC DNA]</scope>
    <source>
        <strain evidence="3 4">LMG 25704</strain>
    </source>
</reference>
<dbReference type="InterPro" id="IPR048954">
    <property type="entry name" value="PorZ_N"/>
</dbReference>